<dbReference type="InterPro" id="IPR000073">
    <property type="entry name" value="AB_hydrolase_1"/>
</dbReference>
<dbReference type="RefSeq" id="WP_339965451.1">
    <property type="nucleotide sequence ID" value="NZ_JBBHJY010000002.1"/>
</dbReference>
<dbReference type="SUPFAM" id="SSF53474">
    <property type="entry name" value="alpha/beta-Hydrolases"/>
    <property type="match status" value="1"/>
</dbReference>
<keyword evidence="2" id="KW-0378">Hydrolase</keyword>
<dbReference type="InterPro" id="IPR029058">
    <property type="entry name" value="AB_hydrolase_fold"/>
</dbReference>
<dbReference type="InterPro" id="IPR050266">
    <property type="entry name" value="AB_hydrolase_sf"/>
</dbReference>
<protein>
    <submittedName>
        <fullName evidence="2">Alpha/beta fold hydrolase</fullName>
    </submittedName>
</protein>
<keyword evidence="3" id="KW-1185">Reference proteome</keyword>
<sequence length="299" mass="32587">MIYSFLTSPALKPFRSLTRAFARATIGVLTKECVVGGVRWSWIEAGPSDGEPLVLLHGFAGSKDNWLLVVPFLARRYRVICPDLPGFGESGPTASGDYSIGEQADRVVRFIDALALGPCHLGGNSMGGYIALAIALDAPDVVTSLLLLNNAGVDGPQLTPAQQALKAGHDLFDIRNTDDVDIVVSMLFHKPPYLPWLARQAIVARQGRRRKLDRLILDQILVDAVERPFNLRLDELTVPVLTVWGRGDNLLHVSAACAQHDAIARSQLVILDDVGHVPMFEQPLRTARAMLSFLAGRRG</sequence>
<evidence type="ECO:0000313" key="3">
    <source>
        <dbReference type="Proteomes" id="UP001379235"/>
    </source>
</evidence>
<dbReference type="PRINTS" id="PR00111">
    <property type="entry name" value="ABHYDROLASE"/>
</dbReference>
<organism evidence="2 3">
    <name type="scientific">Novosphingobium aquae</name>
    <dbReference type="NCBI Taxonomy" id="3133435"/>
    <lineage>
        <taxon>Bacteria</taxon>
        <taxon>Pseudomonadati</taxon>
        <taxon>Pseudomonadota</taxon>
        <taxon>Alphaproteobacteria</taxon>
        <taxon>Sphingomonadales</taxon>
        <taxon>Sphingomonadaceae</taxon>
        <taxon>Novosphingobium</taxon>
    </lineage>
</organism>
<evidence type="ECO:0000313" key="2">
    <source>
        <dbReference type="EMBL" id="MEJ6009404.1"/>
    </source>
</evidence>
<dbReference type="Gene3D" id="3.40.50.1820">
    <property type="entry name" value="alpha/beta hydrolase"/>
    <property type="match status" value="1"/>
</dbReference>
<dbReference type="Proteomes" id="UP001379235">
    <property type="component" value="Unassembled WGS sequence"/>
</dbReference>
<dbReference type="EMBL" id="JBBHJY010000002">
    <property type="protein sequence ID" value="MEJ6009404.1"/>
    <property type="molecule type" value="Genomic_DNA"/>
</dbReference>
<evidence type="ECO:0000259" key="1">
    <source>
        <dbReference type="Pfam" id="PF00561"/>
    </source>
</evidence>
<accession>A0ABU8S699</accession>
<gene>
    <name evidence="2" type="ORF">WG900_05675</name>
</gene>
<name>A0ABU8S699_9SPHN</name>
<dbReference type="PANTHER" id="PTHR43798:SF33">
    <property type="entry name" value="HYDROLASE, PUTATIVE (AFU_ORTHOLOGUE AFUA_2G14860)-RELATED"/>
    <property type="match status" value="1"/>
</dbReference>
<comment type="caution">
    <text evidence="2">The sequence shown here is derived from an EMBL/GenBank/DDBJ whole genome shotgun (WGS) entry which is preliminary data.</text>
</comment>
<dbReference type="GO" id="GO:0016787">
    <property type="term" value="F:hydrolase activity"/>
    <property type="evidence" value="ECO:0007669"/>
    <property type="project" value="UniProtKB-KW"/>
</dbReference>
<reference evidence="2 3" key="1">
    <citation type="submission" date="2024-03" db="EMBL/GenBank/DDBJ databases">
        <authorList>
            <person name="Jo J.-H."/>
        </authorList>
    </citation>
    <scope>NUCLEOTIDE SEQUENCE [LARGE SCALE GENOMIC DNA]</scope>
    <source>
        <strain evidence="2 3">AS3R-12</strain>
    </source>
</reference>
<proteinExistence type="predicted"/>
<dbReference type="PANTHER" id="PTHR43798">
    <property type="entry name" value="MONOACYLGLYCEROL LIPASE"/>
    <property type="match status" value="1"/>
</dbReference>
<feature type="domain" description="AB hydrolase-1" evidence="1">
    <location>
        <begin position="52"/>
        <end position="154"/>
    </location>
</feature>
<dbReference type="Pfam" id="PF00561">
    <property type="entry name" value="Abhydrolase_1"/>
    <property type="match status" value="1"/>
</dbReference>